<gene>
    <name evidence="12" type="ORF">IPN91_11575</name>
</gene>
<dbReference type="PROSITE" id="PS52015">
    <property type="entry name" value="TONB_CTD"/>
    <property type="match status" value="1"/>
</dbReference>
<evidence type="ECO:0000256" key="7">
    <source>
        <dbReference type="ARBA" id="ARBA00022927"/>
    </source>
</evidence>
<feature type="compositionally biased region" description="Pro residues" evidence="10">
    <location>
        <begin position="108"/>
        <end position="119"/>
    </location>
</feature>
<evidence type="ECO:0000256" key="6">
    <source>
        <dbReference type="ARBA" id="ARBA00022692"/>
    </source>
</evidence>
<feature type="region of interest" description="Disordered" evidence="10">
    <location>
        <begin position="97"/>
        <end position="159"/>
    </location>
</feature>
<evidence type="ECO:0000256" key="2">
    <source>
        <dbReference type="ARBA" id="ARBA00006555"/>
    </source>
</evidence>
<comment type="subcellular location">
    <subcellularLocation>
        <location evidence="1">Cell inner membrane</location>
        <topology evidence="1">Single-pass membrane protein</topology>
        <orientation evidence="1">Periplasmic side</orientation>
    </subcellularLocation>
</comment>
<dbReference type="GO" id="GO:0015031">
    <property type="term" value="P:protein transport"/>
    <property type="evidence" value="ECO:0007669"/>
    <property type="project" value="UniProtKB-KW"/>
</dbReference>
<evidence type="ECO:0000256" key="9">
    <source>
        <dbReference type="ARBA" id="ARBA00023136"/>
    </source>
</evidence>
<evidence type="ECO:0000313" key="13">
    <source>
        <dbReference type="Proteomes" id="UP000709959"/>
    </source>
</evidence>
<dbReference type="SUPFAM" id="SSF74653">
    <property type="entry name" value="TolA/TonB C-terminal domain"/>
    <property type="match status" value="1"/>
</dbReference>
<dbReference type="AlphaFoldDB" id="A0A936K624"/>
<keyword evidence="8" id="KW-1133">Transmembrane helix</keyword>
<dbReference type="InterPro" id="IPR006260">
    <property type="entry name" value="TonB/TolA_C"/>
</dbReference>
<evidence type="ECO:0000256" key="5">
    <source>
        <dbReference type="ARBA" id="ARBA00022519"/>
    </source>
</evidence>
<dbReference type="GO" id="GO:0005886">
    <property type="term" value="C:plasma membrane"/>
    <property type="evidence" value="ECO:0007669"/>
    <property type="project" value="UniProtKB-SubCell"/>
</dbReference>
<comment type="caution">
    <text evidence="12">The sequence shown here is derived from an EMBL/GenBank/DDBJ whole genome shotgun (WGS) entry which is preliminary data.</text>
</comment>
<comment type="similarity">
    <text evidence="2">Belongs to the TonB family.</text>
</comment>
<dbReference type="NCBIfam" id="TIGR01352">
    <property type="entry name" value="tonB_Cterm"/>
    <property type="match status" value="1"/>
</dbReference>
<name>A0A936K624_9BACT</name>
<feature type="compositionally biased region" description="Low complexity" evidence="10">
    <location>
        <begin position="140"/>
        <end position="152"/>
    </location>
</feature>
<dbReference type="GO" id="GO:0055085">
    <property type="term" value="P:transmembrane transport"/>
    <property type="evidence" value="ECO:0007669"/>
    <property type="project" value="InterPro"/>
</dbReference>
<reference evidence="12 13" key="1">
    <citation type="submission" date="2020-10" db="EMBL/GenBank/DDBJ databases">
        <title>Connecting structure to function with the recovery of over 1000 high-quality activated sludge metagenome-assembled genomes encoding full-length rRNA genes using long-read sequencing.</title>
        <authorList>
            <person name="Singleton C.M."/>
            <person name="Petriglieri F."/>
            <person name="Kristensen J.M."/>
            <person name="Kirkegaard R.H."/>
            <person name="Michaelsen T.Y."/>
            <person name="Andersen M.H."/>
            <person name="Karst S.M."/>
            <person name="Dueholm M.S."/>
            <person name="Nielsen P.H."/>
            <person name="Albertsen M."/>
        </authorList>
    </citation>
    <scope>NUCLEOTIDE SEQUENCE [LARGE SCALE GENOMIC DNA]</scope>
    <source>
        <strain evidence="12">OdNE_18-Q3-R46-58_MAXAC.008</strain>
    </source>
</reference>
<dbReference type="Pfam" id="PF03544">
    <property type="entry name" value="TonB_C"/>
    <property type="match status" value="1"/>
</dbReference>
<evidence type="ECO:0000256" key="4">
    <source>
        <dbReference type="ARBA" id="ARBA00022475"/>
    </source>
</evidence>
<evidence type="ECO:0000313" key="12">
    <source>
        <dbReference type="EMBL" id="MBK8573258.1"/>
    </source>
</evidence>
<dbReference type="Proteomes" id="UP000709959">
    <property type="component" value="Unassembled WGS sequence"/>
</dbReference>
<accession>A0A936K624</accession>
<dbReference type="Gene3D" id="3.30.1150.10">
    <property type="match status" value="1"/>
</dbReference>
<evidence type="ECO:0000256" key="3">
    <source>
        <dbReference type="ARBA" id="ARBA00022448"/>
    </source>
</evidence>
<dbReference type="PANTHER" id="PTHR33446">
    <property type="entry name" value="PROTEIN TONB-RELATED"/>
    <property type="match status" value="1"/>
</dbReference>
<keyword evidence="7" id="KW-0653">Protein transport</keyword>
<dbReference type="InterPro" id="IPR051045">
    <property type="entry name" value="TonB-dependent_transducer"/>
</dbReference>
<protein>
    <submittedName>
        <fullName evidence="12">Energy transducer TonB</fullName>
    </submittedName>
</protein>
<keyword evidence="5" id="KW-0997">Cell inner membrane</keyword>
<dbReference type="InterPro" id="IPR037682">
    <property type="entry name" value="TonB_C"/>
</dbReference>
<organism evidence="12 13">
    <name type="scientific">Candidatus Geothrix odensensis</name>
    <dbReference type="NCBI Taxonomy" id="2954440"/>
    <lineage>
        <taxon>Bacteria</taxon>
        <taxon>Pseudomonadati</taxon>
        <taxon>Acidobacteriota</taxon>
        <taxon>Holophagae</taxon>
        <taxon>Holophagales</taxon>
        <taxon>Holophagaceae</taxon>
        <taxon>Geothrix</taxon>
    </lineage>
</organism>
<keyword evidence="4" id="KW-1003">Cell membrane</keyword>
<sequence length="252" mass="26244">MFHVAFPRGQGPAYADLPPTLQPHVIAASAPPADHLRTVLLSGLIYFSLVAAVVALSSLAPPPILVQPQLPPGGPTIVVEPPTYRVVLPQPAVMSGMARGNESVPATQPTPPSQAPPTEAPAGLPTGEHPLDPPAGSGPGTATPGTSAPSGGTAVGTGPGVHDFTSVGLAVLRQVDPIYPDFARRARIQGPVVLMMTVDEQGRPIQVQVLEGHPVFHEAAKQAARQWRFEPARMNGQPVSAAFRLTLKFSLR</sequence>
<proteinExistence type="inferred from homology"/>
<feature type="domain" description="TonB C-terminal" evidence="11">
    <location>
        <begin position="164"/>
        <end position="252"/>
    </location>
</feature>
<evidence type="ECO:0000259" key="11">
    <source>
        <dbReference type="PROSITE" id="PS52015"/>
    </source>
</evidence>
<evidence type="ECO:0000256" key="1">
    <source>
        <dbReference type="ARBA" id="ARBA00004383"/>
    </source>
</evidence>
<keyword evidence="6" id="KW-0812">Transmembrane</keyword>
<dbReference type="EMBL" id="JADKCH010000015">
    <property type="protein sequence ID" value="MBK8573258.1"/>
    <property type="molecule type" value="Genomic_DNA"/>
</dbReference>
<keyword evidence="3" id="KW-0813">Transport</keyword>
<evidence type="ECO:0000256" key="10">
    <source>
        <dbReference type="SAM" id="MobiDB-lite"/>
    </source>
</evidence>
<keyword evidence="9" id="KW-0472">Membrane</keyword>
<evidence type="ECO:0000256" key="8">
    <source>
        <dbReference type="ARBA" id="ARBA00022989"/>
    </source>
</evidence>